<proteinExistence type="inferred from homology"/>
<evidence type="ECO:0000313" key="12">
    <source>
        <dbReference type="EMBL" id="NWQ84034.1"/>
    </source>
</evidence>
<keyword evidence="8" id="KW-1015">Disulfide bond</keyword>
<keyword evidence="9" id="KW-0325">Glycoprotein</keyword>
<evidence type="ECO:0000256" key="8">
    <source>
        <dbReference type="ARBA" id="ARBA00023157"/>
    </source>
</evidence>
<dbReference type="OrthoDB" id="8936120at2759"/>
<evidence type="ECO:0000256" key="7">
    <source>
        <dbReference type="ARBA" id="ARBA00023136"/>
    </source>
</evidence>
<keyword evidence="3" id="KW-0812">Transmembrane</keyword>
<evidence type="ECO:0000256" key="3">
    <source>
        <dbReference type="ARBA" id="ARBA00022692"/>
    </source>
</evidence>
<comment type="subcellular location">
    <subcellularLocation>
        <location evidence="1">Membrane</location>
        <topology evidence="1">Single-pass type I membrane protein</topology>
    </subcellularLocation>
</comment>
<dbReference type="Proteomes" id="UP000530263">
    <property type="component" value="Unassembled WGS sequence"/>
</dbReference>
<dbReference type="GO" id="GO:0005615">
    <property type="term" value="C:extracellular space"/>
    <property type="evidence" value="ECO:0007669"/>
    <property type="project" value="TreeGrafter"/>
</dbReference>
<evidence type="ECO:0000259" key="11">
    <source>
        <dbReference type="Pfam" id="PF00129"/>
    </source>
</evidence>
<evidence type="ECO:0000313" key="13">
    <source>
        <dbReference type="Proteomes" id="UP000530263"/>
    </source>
</evidence>
<evidence type="ECO:0000256" key="5">
    <source>
        <dbReference type="ARBA" id="ARBA00022859"/>
    </source>
</evidence>
<organism evidence="12 13">
    <name type="scientific">Columbina picui</name>
    <name type="common">Picui ground-dove</name>
    <dbReference type="NCBI Taxonomy" id="115618"/>
    <lineage>
        <taxon>Eukaryota</taxon>
        <taxon>Metazoa</taxon>
        <taxon>Chordata</taxon>
        <taxon>Craniata</taxon>
        <taxon>Vertebrata</taxon>
        <taxon>Euteleostomi</taxon>
        <taxon>Archelosauria</taxon>
        <taxon>Archosauria</taxon>
        <taxon>Dinosauria</taxon>
        <taxon>Saurischia</taxon>
        <taxon>Theropoda</taxon>
        <taxon>Coelurosauria</taxon>
        <taxon>Aves</taxon>
        <taxon>Neognathae</taxon>
        <taxon>Neoaves</taxon>
        <taxon>Columbimorphae</taxon>
        <taxon>Columbiformes</taxon>
        <taxon>Columbidae</taxon>
        <taxon>Columbina</taxon>
    </lineage>
</organism>
<feature type="non-terminal residue" evidence="12">
    <location>
        <position position="116"/>
    </location>
</feature>
<dbReference type="GO" id="GO:0002474">
    <property type="term" value="P:antigen processing and presentation of peptide antigen via MHC class I"/>
    <property type="evidence" value="ECO:0007669"/>
    <property type="project" value="UniProtKB-KW"/>
</dbReference>
<dbReference type="GO" id="GO:0006955">
    <property type="term" value="P:immune response"/>
    <property type="evidence" value="ECO:0007669"/>
    <property type="project" value="TreeGrafter"/>
</dbReference>
<dbReference type="InterPro" id="IPR037055">
    <property type="entry name" value="MHC_I-like_Ag-recog_sf"/>
</dbReference>
<feature type="domain" description="MHC class I-like antigen recognition-like" evidence="11">
    <location>
        <begin position="1"/>
        <end position="115"/>
    </location>
</feature>
<evidence type="ECO:0000256" key="1">
    <source>
        <dbReference type="ARBA" id="ARBA00004479"/>
    </source>
</evidence>
<keyword evidence="2" id="KW-0490">MHC I</keyword>
<dbReference type="PRINTS" id="PR01638">
    <property type="entry name" value="MHCCLASSI"/>
</dbReference>
<evidence type="ECO:0000256" key="10">
    <source>
        <dbReference type="RuleBase" id="RU004439"/>
    </source>
</evidence>
<dbReference type="FunFam" id="3.30.500.10:FF:000001">
    <property type="entry name" value="H-2 class I histocompatibility antigen, alpha chain"/>
    <property type="match status" value="1"/>
</dbReference>
<dbReference type="PANTHER" id="PTHR16675">
    <property type="entry name" value="MHC CLASS I-RELATED"/>
    <property type="match status" value="1"/>
</dbReference>
<dbReference type="GO" id="GO:0009897">
    <property type="term" value="C:external side of plasma membrane"/>
    <property type="evidence" value="ECO:0007669"/>
    <property type="project" value="TreeGrafter"/>
</dbReference>
<evidence type="ECO:0000256" key="4">
    <source>
        <dbReference type="ARBA" id="ARBA00022729"/>
    </source>
</evidence>
<comment type="similarity">
    <text evidence="10">Belongs to the MHC class I family.</text>
</comment>
<dbReference type="GO" id="GO:0042612">
    <property type="term" value="C:MHC class I protein complex"/>
    <property type="evidence" value="ECO:0007669"/>
    <property type="project" value="UniProtKB-KW"/>
</dbReference>
<keyword evidence="6" id="KW-1133">Transmembrane helix</keyword>
<dbReference type="InterPro" id="IPR011162">
    <property type="entry name" value="MHC_I/II-like_Ag-recog"/>
</dbReference>
<gene>
    <name evidence="12" type="primary">Ha1f_0</name>
    <name evidence="12" type="ORF">COLPIC_R13132</name>
</gene>
<dbReference type="SUPFAM" id="SSF54452">
    <property type="entry name" value="MHC antigen-recognition domain"/>
    <property type="match status" value="1"/>
</dbReference>
<dbReference type="Pfam" id="PF00129">
    <property type="entry name" value="MHC_I"/>
    <property type="match status" value="1"/>
</dbReference>
<dbReference type="EMBL" id="VYZG01004229">
    <property type="protein sequence ID" value="NWQ84034.1"/>
    <property type="molecule type" value="Genomic_DNA"/>
</dbReference>
<dbReference type="AlphaFoldDB" id="A0A7K4SDZ1"/>
<comment type="caution">
    <text evidence="12">The sequence shown here is derived from an EMBL/GenBank/DDBJ whole genome shotgun (WGS) entry which is preliminary data.</text>
</comment>
<reference evidence="12 13" key="1">
    <citation type="submission" date="2019-09" db="EMBL/GenBank/DDBJ databases">
        <title>Bird 10,000 Genomes (B10K) Project - Family phase.</title>
        <authorList>
            <person name="Zhang G."/>
        </authorList>
    </citation>
    <scope>NUCLEOTIDE SEQUENCE [LARGE SCALE GENOMIC DNA]</scope>
    <source>
        <strain evidence="12">B10K-DU-021-26</strain>
        <tissue evidence="12">Mixed tissue sample</tissue>
    </source>
</reference>
<dbReference type="InterPro" id="IPR001039">
    <property type="entry name" value="MHC_I_a_a1/a2"/>
</dbReference>
<dbReference type="InterPro" id="IPR011161">
    <property type="entry name" value="MHC_I-like_Ag-recog"/>
</dbReference>
<dbReference type="PANTHER" id="PTHR16675:SF242">
    <property type="entry name" value="MAJOR HISTOCOMPATIBILITY COMPLEX CLASS I-RELATED GENE PROTEIN"/>
    <property type="match status" value="1"/>
</dbReference>
<name>A0A7K4SDZ1_COLPI</name>
<keyword evidence="7" id="KW-0472">Membrane</keyword>
<protein>
    <submittedName>
        <fullName evidence="12">HA1F protein</fullName>
    </submittedName>
</protein>
<evidence type="ECO:0000256" key="6">
    <source>
        <dbReference type="ARBA" id="ARBA00022989"/>
    </source>
</evidence>
<keyword evidence="5" id="KW-0391">Immunity</keyword>
<keyword evidence="13" id="KW-1185">Reference proteome</keyword>
<evidence type="ECO:0000256" key="9">
    <source>
        <dbReference type="ARBA" id="ARBA00023180"/>
    </source>
</evidence>
<sequence length="116" mass="13091">VSEPSPGLPEFVAVGYVDGNLISRYDSDTGTAVPRADWMAANVDEQYWDRETQIGRGNQQVDRVNLEIVRGYYNQSGRARIKQRMKGCDLLEDGSTRGYYQSAYDGRDYIALDLDT</sequence>
<dbReference type="InterPro" id="IPR050208">
    <property type="entry name" value="MHC_class-I_related"/>
</dbReference>
<evidence type="ECO:0000256" key="2">
    <source>
        <dbReference type="ARBA" id="ARBA00022451"/>
    </source>
</evidence>
<dbReference type="Gene3D" id="3.30.500.10">
    <property type="entry name" value="MHC class I-like antigen recognition-like"/>
    <property type="match status" value="1"/>
</dbReference>
<feature type="non-terminal residue" evidence="12">
    <location>
        <position position="1"/>
    </location>
</feature>
<keyword evidence="4" id="KW-0732">Signal</keyword>
<accession>A0A7K4SDZ1</accession>